<dbReference type="Proteomes" id="UP000038040">
    <property type="component" value="Unplaced"/>
</dbReference>
<dbReference type="AlphaFoldDB" id="A0A158Q2S6"/>
<reference evidence="3 5" key="2">
    <citation type="submission" date="2018-11" db="EMBL/GenBank/DDBJ databases">
        <authorList>
            <consortium name="Pathogen Informatics"/>
        </authorList>
    </citation>
    <scope>NUCLEOTIDE SEQUENCE [LARGE SCALE GENOMIC DNA]</scope>
</reference>
<evidence type="ECO:0000313" key="6">
    <source>
        <dbReference type="WBParaSite" id="DME_0000075201-mRNA-1"/>
    </source>
</evidence>
<reference evidence="6" key="1">
    <citation type="submission" date="2016-04" db="UniProtKB">
        <authorList>
            <consortium name="WormBaseParasite"/>
        </authorList>
    </citation>
    <scope>IDENTIFICATION</scope>
</reference>
<dbReference type="GO" id="GO:0031011">
    <property type="term" value="C:Ino80 complex"/>
    <property type="evidence" value="ECO:0007669"/>
    <property type="project" value="InterPro"/>
</dbReference>
<feature type="compositionally biased region" description="Polar residues" evidence="1">
    <location>
        <begin position="307"/>
        <end position="319"/>
    </location>
</feature>
<accession>A0A158Q2S6</accession>
<feature type="region of interest" description="Disordered" evidence="1">
    <location>
        <begin position="256"/>
        <end position="319"/>
    </location>
</feature>
<dbReference type="EMBL" id="UYYG01001151">
    <property type="protein sequence ID" value="VDN55139.1"/>
    <property type="molecule type" value="Genomic_DNA"/>
</dbReference>
<evidence type="ECO:0000259" key="2">
    <source>
        <dbReference type="Pfam" id="PF24237"/>
    </source>
</evidence>
<evidence type="ECO:0000313" key="3">
    <source>
        <dbReference type="EMBL" id="VDN55139.1"/>
    </source>
</evidence>
<dbReference type="InterPro" id="IPR026678">
    <property type="entry name" value="INO80E"/>
</dbReference>
<dbReference type="GO" id="GO:0006338">
    <property type="term" value="P:chromatin remodeling"/>
    <property type="evidence" value="ECO:0007669"/>
    <property type="project" value="InterPro"/>
</dbReference>
<feature type="domain" description="INO80 complex subunit E N-terminal" evidence="2">
    <location>
        <begin position="218"/>
        <end position="249"/>
    </location>
</feature>
<evidence type="ECO:0000313" key="5">
    <source>
        <dbReference type="Proteomes" id="UP000274756"/>
    </source>
</evidence>
<dbReference type="WBParaSite" id="DME_0000075201-mRNA-1">
    <property type="protein sequence ID" value="DME_0000075201-mRNA-1"/>
    <property type="gene ID" value="DME_0000075201"/>
</dbReference>
<dbReference type="STRING" id="318479.A0A158Q2S6"/>
<feature type="region of interest" description="Disordered" evidence="1">
    <location>
        <begin position="34"/>
        <end position="58"/>
    </location>
</feature>
<dbReference type="PANTHER" id="PTHR21812:SF1">
    <property type="entry name" value="INO80 COMPLEX SUBUNIT E"/>
    <property type="match status" value="1"/>
</dbReference>
<organism evidence="4 6">
    <name type="scientific">Dracunculus medinensis</name>
    <name type="common">Guinea worm</name>
    <dbReference type="NCBI Taxonomy" id="318479"/>
    <lineage>
        <taxon>Eukaryota</taxon>
        <taxon>Metazoa</taxon>
        <taxon>Ecdysozoa</taxon>
        <taxon>Nematoda</taxon>
        <taxon>Chromadorea</taxon>
        <taxon>Rhabditida</taxon>
        <taxon>Spirurina</taxon>
        <taxon>Dracunculoidea</taxon>
        <taxon>Dracunculidae</taxon>
        <taxon>Dracunculus</taxon>
    </lineage>
</organism>
<sequence length="319" mass="36010">MQKQQVEATSNQQLSARLPLPSVSHVIASSSSQISSNYSYPNSSKPTNSTYFNESPNSNNQTASIAQAVAQRDSSSLQVNPSNYRICSNNIPTSTSATAVFQQFNSPTLLDSSSNISKENLTDEYRELKKLFKHLVYVSSIFFFQQQTFRFCLAPLTAKASAASLEIRLMADDRVRTLGELFGRKDKRRIFATVGLTRKYAVKDAEQHLKNSACRLSLEEQECYQSELRNLQRILFKITRDKNFLLDRLLQYETISDSSDGSDSDPSDTDSVKTLEDKPSPKKKIRLSMQRRKMNVGRPRSVFLPNMNDSIVSSSNLNR</sequence>
<keyword evidence="5" id="KW-1185">Reference proteome</keyword>
<protein>
    <recommendedName>
        <fullName evidence="2">INO80 complex subunit E N-terminal domain-containing protein</fullName>
    </recommendedName>
</protein>
<proteinExistence type="predicted"/>
<dbReference type="Pfam" id="PF24237">
    <property type="entry name" value="INO80E"/>
    <property type="match status" value="1"/>
</dbReference>
<feature type="compositionally biased region" description="Low complexity" evidence="1">
    <location>
        <begin position="34"/>
        <end position="44"/>
    </location>
</feature>
<gene>
    <name evidence="3" type="ORF">DME_LOCUS5112</name>
</gene>
<feature type="compositionally biased region" description="Basic residues" evidence="1">
    <location>
        <begin position="281"/>
        <end position="295"/>
    </location>
</feature>
<dbReference type="OrthoDB" id="5977486at2759"/>
<feature type="compositionally biased region" description="Polar residues" evidence="1">
    <location>
        <begin position="45"/>
        <end position="58"/>
    </location>
</feature>
<evidence type="ECO:0000313" key="4">
    <source>
        <dbReference type="Proteomes" id="UP000038040"/>
    </source>
</evidence>
<dbReference type="InterPro" id="IPR056515">
    <property type="entry name" value="INO80E_N"/>
</dbReference>
<dbReference type="Proteomes" id="UP000274756">
    <property type="component" value="Unassembled WGS sequence"/>
</dbReference>
<dbReference type="PANTHER" id="PTHR21812">
    <property type="entry name" value="INO80 COMPLEX SUBUNIT E"/>
    <property type="match status" value="1"/>
</dbReference>
<evidence type="ECO:0000256" key="1">
    <source>
        <dbReference type="SAM" id="MobiDB-lite"/>
    </source>
</evidence>
<name>A0A158Q2S6_DRAME</name>
<feature type="compositionally biased region" description="Basic and acidic residues" evidence="1">
    <location>
        <begin position="270"/>
        <end position="280"/>
    </location>
</feature>